<dbReference type="EMBL" id="FOBL01000021">
    <property type="protein sequence ID" value="SEM03514.1"/>
    <property type="molecule type" value="Genomic_DNA"/>
</dbReference>
<evidence type="ECO:0000313" key="1">
    <source>
        <dbReference type="EMBL" id="GEK89667.1"/>
    </source>
</evidence>
<name>A0A1H7V326_9LACT</name>
<dbReference type="RefSeq" id="WP_091488704.1">
    <property type="nucleotide sequence ID" value="NZ_BJUX01000020.1"/>
</dbReference>
<dbReference type="Proteomes" id="UP000321425">
    <property type="component" value="Unassembled WGS sequence"/>
</dbReference>
<evidence type="ECO:0000313" key="3">
    <source>
        <dbReference type="Proteomes" id="UP000198548"/>
    </source>
</evidence>
<evidence type="ECO:0000313" key="2">
    <source>
        <dbReference type="EMBL" id="SEM03514.1"/>
    </source>
</evidence>
<dbReference type="Proteomes" id="UP000198548">
    <property type="component" value="Unassembled WGS sequence"/>
</dbReference>
<evidence type="ECO:0000313" key="4">
    <source>
        <dbReference type="Proteomes" id="UP000321425"/>
    </source>
</evidence>
<reference evidence="1 4" key="2">
    <citation type="submission" date="2019-07" db="EMBL/GenBank/DDBJ databases">
        <title>Whole genome shotgun sequence of Alkalibacterium putridalgicola NBRC 103243.</title>
        <authorList>
            <person name="Hosoyama A."/>
            <person name="Uohara A."/>
            <person name="Ohji S."/>
            <person name="Ichikawa N."/>
        </authorList>
    </citation>
    <scope>NUCLEOTIDE SEQUENCE [LARGE SCALE GENOMIC DNA]</scope>
    <source>
        <strain evidence="1 4">NBRC 103243</strain>
    </source>
</reference>
<sequence length="99" mass="11249">MEFLQDDEIGQTADIHYDEDIMAVAVTPHDPAIADAFVFSDMPEVKEEFELMIDSFIYLSEVVYQASEVGVILLNPLDDDYILLWLEDGIVLYNTADDL</sequence>
<dbReference type="STRING" id="426703.SAMN04488100_12139"/>
<organism evidence="2 3">
    <name type="scientific">Alkalibacterium putridalgicola</name>
    <dbReference type="NCBI Taxonomy" id="426703"/>
    <lineage>
        <taxon>Bacteria</taxon>
        <taxon>Bacillati</taxon>
        <taxon>Bacillota</taxon>
        <taxon>Bacilli</taxon>
        <taxon>Lactobacillales</taxon>
        <taxon>Carnobacteriaceae</taxon>
        <taxon>Alkalibacterium</taxon>
    </lineage>
</organism>
<accession>A0A1H7V326</accession>
<reference evidence="2 3" key="1">
    <citation type="submission" date="2016-10" db="EMBL/GenBank/DDBJ databases">
        <authorList>
            <person name="de Groot N.N."/>
        </authorList>
    </citation>
    <scope>NUCLEOTIDE SEQUENCE [LARGE SCALE GENOMIC DNA]</scope>
    <source>
        <strain evidence="2 3">DSM 19182</strain>
    </source>
</reference>
<proteinExistence type="predicted"/>
<gene>
    <name evidence="1" type="ORF">APU01nite_17060</name>
    <name evidence="2" type="ORF">SAMN04488100_12139</name>
</gene>
<dbReference type="EMBL" id="BJUX01000020">
    <property type="protein sequence ID" value="GEK89667.1"/>
    <property type="molecule type" value="Genomic_DNA"/>
</dbReference>
<keyword evidence="4" id="KW-1185">Reference proteome</keyword>
<dbReference type="AlphaFoldDB" id="A0A1H7V326"/>
<protein>
    <submittedName>
        <fullName evidence="2">Uncharacterized protein</fullName>
    </submittedName>
</protein>